<evidence type="ECO:0000313" key="9">
    <source>
        <dbReference type="EMBL" id="EWS80734.1"/>
    </source>
</evidence>
<name>Z9JRA8_9MICO</name>
<feature type="domain" description="Major facilitator superfamily (MFS) profile" evidence="8">
    <location>
        <begin position="188"/>
        <end position="435"/>
    </location>
</feature>
<dbReference type="AlphaFoldDB" id="Z9JRA8"/>
<comment type="subcellular location">
    <subcellularLocation>
        <location evidence="1">Cell membrane</location>
        <topology evidence="1">Multi-pass membrane protein</topology>
    </subcellularLocation>
</comment>
<comment type="caution">
    <text evidence="9">The sequence shown here is derived from an EMBL/GenBank/DDBJ whole genome shotgun (WGS) entry which is preliminary data.</text>
</comment>
<sequence>MDAPRTPTAIPVPAEPGAPAPTPLLRNREYRIWLLGDVLLAAGSGVGAFAFPLVTLAVTGSAAATGLVGLVQGIGGLLGLVPGGLLCDRVDRRRLRALAGLLGALLQGTLVVVLLAGAGSVGILAALAFADRFRGALLGGSTDAMLKQIVAPRQIPRAVAVNEGRGAAVELGAGPLGGALLALGIALPALVQLIGALASGLTTLLLRGDYRPRAEDAPRTRVREDLREAGAWVLAQPIRLQLGAVAALINLGSNGLILTVTLSLALRQVPAVQIGLLSSVLAGSILVGALLAPRMVERIPTGLLIIGQITAMAVLGLVLALTDQLLVIAVVYAAIGLGIAPLNAATSGFFMHITPVAMQGRIGALMALVGTGLMPLAPALAGWGLDGMGRPGIMAIFAGICVLAAIISLRGPHLRTVPSARGWQEHARAHGLHAA</sequence>
<evidence type="ECO:0000259" key="8">
    <source>
        <dbReference type="PROSITE" id="PS50850"/>
    </source>
</evidence>
<gene>
    <name evidence="9" type="ORF">BF93_02305</name>
</gene>
<dbReference type="Gene3D" id="1.20.1250.20">
    <property type="entry name" value="MFS general substrate transporter like domains"/>
    <property type="match status" value="1"/>
</dbReference>
<feature type="transmembrane region" description="Helical" evidence="7">
    <location>
        <begin position="271"/>
        <end position="291"/>
    </location>
</feature>
<feature type="transmembrane region" description="Helical" evidence="7">
    <location>
        <begin position="242"/>
        <end position="265"/>
    </location>
</feature>
<dbReference type="Pfam" id="PF07690">
    <property type="entry name" value="MFS_1"/>
    <property type="match status" value="1"/>
</dbReference>
<proteinExistence type="predicted"/>
<feature type="transmembrane region" description="Helical" evidence="7">
    <location>
        <begin position="362"/>
        <end position="385"/>
    </location>
</feature>
<dbReference type="PROSITE" id="PS50850">
    <property type="entry name" value="MFS"/>
    <property type="match status" value="1"/>
</dbReference>
<organism evidence="9 10">
    <name type="scientific">Brachybacterium phenoliresistens</name>
    <dbReference type="NCBI Taxonomy" id="396014"/>
    <lineage>
        <taxon>Bacteria</taxon>
        <taxon>Bacillati</taxon>
        <taxon>Actinomycetota</taxon>
        <taxon>Actinomycetes</taxon>
        <taxon>Micrococcales</taxon>
        <taxon>Dermabacteraceae</taxon>
        <taxon>Brachybacterium</taxon>
    </lineage>
</organism>
<evidence type="ECO:0000256" key="5">
    <source>
        <dbReference type="ARBA" id="ARBA00023136"/>
    </source>
</evidence>
<reference evidence="9 10" key="1">
    <citation type="submission" date="2014-02" db="EMBL/GenBank/DDBJ databases">
        <title>Genome sequence of Brachybacterium phenoliresistens strain W13A50.</title>
        <authorList>
            <person name="Wang X."/>
        </authorList>
    </citation>
    <scope>NUCLEOTIDE SEQUENCE [LARGE SCALE GENOMIC DNA]</scope>
    <source>
        <strain evidence="9 10">W13A50</strain>
    </source>
</reference>
<dbReference type="RefSeq" id="WP_038373069.1">
    <property type="nucleotide sequence ID" value="NZ_BAAAOW010000002.1"/>
</dbReference>
<feature type="transmembrane region" description="Helical" evidence="7">
    <location>
        <begin position="391"/>
        <end position="409"/>
    </location>
</feature>
<dbReference type="HOGENOM" id="CLU_034180_13_4_11"/>
<dbReference type="GO" id="GO:0005886">
    <property type="term" value="C:plasma membrane"/>
    <property type="evidence" value="ECO:0007669"/>
    <property type="project" value="UniProtKB-SubCell"/>
</dbReference>
<dbReference type="eggNOG" id="COG2814">
    <property type="taxonomic scope" value="Bacteria"/>
</dbReference>
<evidence type="ECO:0000256" key="6">
    <source>
        <dbReference type="SAM" id="MobiDB-lite"/>
    </source>
</evidence>
<dbReference type="PANTHER" id="PTHR23513">
    <property type="entry name" value="INTEGRAL MEMBRANE EFFLUX PROTEIN-RELATED"/>
    <property type="match status" value="1"/>
</dbReference>
<feature type="region of interest" description="Disordered" evidence="6">
    <location>
        <begin position="1"/>
        <end position="20"/>
    </location>
</feature>
<dbReference type="GO" id="GO:0022857">
    <property type="term" value="F:transmembrane transporter activity"/>
    <property type="evidence" value="ECO:0007669"/>
    <property type="project" value="InterPro"/>
</dbReference>
<feature type="transmembrane region" description="Helical" evidence="7">
    <location>
        <begin position="303"/>
        <end position="321"/>
    </location>
</feature>
<evidence type="ECO:0000256" key="2">
    <source>
        <dbReference type="ARBA" id="ARBA00022475"/>
    </source>
</evidence>
<dbReference type="InterPro" id="IPR020846">
    <property type="entry name" value="MFS_dom"/>
</dbReference>
<dbReference type="CDD" id="cd06173">
    <property type="entry name" value="MFS_MefA_like"/>
    <property type="match status" value="1"/>
</dbReference>
<protein>
    <recommendedName>
        <fullName evidence="8">Major facilitator superfamily (MFS) profile domain-containing protein</fullName>
    </recommendedName>
</protein>
<evidence type="ECO:0000256" key="7">
    <source>
        <dbReference type="SAM" id="Phobius"/>
    </source>
</evidence>
<evidence type="ECO:0000313" key="10">
    <source>
        <dbReference type="Proteomes" id="UP000023067"/>
    </source>
</evidence>
<keyword evidence="10" id="KW-1185">Reference proteome</keyword>
<accession>Z9JRA8</accession>
<dbReference type="InterPro" id="IPR011701">
    <property type="entry name" value="MFS"/>
</dbReference>
<feature type="transmembrane region" description="Helical" evidence="7">
    <location>
        <begin position="32"/>
        <end position="58"/>
    </location>
</feature>
<dbReference type="PATRIC" id="fig|396014.3.peg.2493"/>
<feature type="transmembrane region" description="Helical" evidence="7">
    <location>
        <begin position="327"/>
        <end position="350"/>
    </location>
</feature>
<keyword evidence="5 7" id="KW-0472">Membrane</keyword>
<evidence type="ECO:0000256" key="1">
    <source>
        <dbReference type="ARBA" id="ARBA00004651"/>
    </source>
</evidence>
<dbReference type="SUPFAM" id="SSF103473">
    <property type="entry name" value="MFS general substrate transporter"/>
    <property type="match status" value="1"/>
</dbReference>
<dbReference type="OrthoDB" id="4965946at2"/>
<dbReference type="InterPro" id="IPR036259">
    <property type="entry name" value="MFS_trans_sf"/>
</dbReference>
<dbReference type="EMBL" id="JDYK01000013">
    <property type="protein sequence ID" value="EWS80734.1"/>
    <property type="molecule type" value="Genomic_DNA"/>
</dbReference>
<dbReference type="STRING" id="396014.BF93_02305"/>
<evidence type="ECO:0000256" key="4">
    <source>
        <dbReference type="ARBA" id="ARBA00022989"/>
    </source>
</evidence>
<dbReference type="Proteomes" id="UP000023067">
    <property type="component" value="Unassembled WGS sequence"/>
</dbReference>
<evidence type="ECO:0000256" key="3">
    <source>
        <dbReference type="ARBA" id="ARBA00022692"/>
    </source>
</evidence>
<feature type="transmembrane region" description="Helical" evidence="7">
    <location>
        <begin position="179"/>
        <end position="206"/>
    </location>
</feature>
<feature type="transmembrane region" description="Helical" evidence="7">
    <location>
        <begin position="98"/>
        <end position="129"/>
    </location>
</feature>
<keyword evidence="3 7" id="KW-0812">Transmembrane</keyword>
<keyword evidence="2" id="KW-1003">Cell membrane</keyword>
<feature type="transmembrane region" description="Helical" evidence="7">
    <location>
        <begin position="64"/>
        <end position="86"/>
    </location>
</feature>
<dbReference type="PANTHER" id="PTHR23513:SF6">
    <property type="entry name" value="MAJOR FACILITATOR SUPERFAMILY ASSOCIATED DOMAIN-CONTAINING PROTEIN"/>
    <property type="match status" value="1"/>
</dbReference>
<keyword evidence="4 7" id="KW-1133">Transmembrane helix</keyword>